<evidence type="ECO:0000256" key="5">
    <source>
        <dbReference type="ARBA" id="ARBA00022741"/>
    </source>
</evidence>
<evidence type="ECO:0000256" key="4">
    <source>
        <dbReference type="ARBA" id="ARBA00022679"/>
    </source>
</evidence>
<evidence type="ECO:0000256" key="2">
    <source>
        <dbReference type="ARBA" id="ARBA00012438"/>
    </source>
</evidence>
<feature type="region of interest" description="Disordered" evidence="8">
    <location>
        <begin position="400"/>
        <end position="456"/>
    </location>
</feature>
<feature type="compositionally biased region" description="Low complexity" evidence="8">
    <location>
        <begin position="423"/>
        <end position="440"/>
    </location>
</feature>
<comment type="catalytic activity">
    <reaction evidence="1">
        <text>ATP + protein L-histidine = ADP + protein N-phospho-L-histidine.</text>
        <dbReference type="EC" id="2.7.13.3"/>
    </reaction>
</comment>
<name>A0ABX6T1C7_9SPHN</name>
<evidence type="ECO:0000313" key="11">
    <source>
        <dbReference type="EMBL" id="QNP43654.1"/>
    </source>
</evidence>
<keyword evidence="3" id="KW-0597">Phosphoprotein</keyword>
<feature type="compositionally biased region" description="Basic residues" evidence="8">
    <location>
        <begin position="441"/>
        <end position="456"/>
    </location>
</feature>
<dbReference type="PANTHER" id="PTHR41523">
    <property type="entry name" value="TWO-COMPONENT SYSTEM SENSOR PROTEIN"/>
    <property type="match status" value="1"/>
</dbReference>
<keyword evidence="12" id="KW-1185">Reference proteome</keyword>
<dbReference type="InterPro" id="IPR003660">
    <property type="entry name" value="HAMP_dom"/>
</dbReference>
<evidence type="ECO:0000256" key="1">
    <source>
        <dbReference type="ARBA" id="ARBA00000085"/>
    </source>
</evidence>
<sequence length="456" mass="49766">MLGEAARRFAALSTPVKLFLILSAALLPIGLGLVWAASQGIRDANNVIEDQAHEQARLASRGVESLIARNALALRIASNGRITNSADACSIVQQSLTVTPAVAQRFELEDENGRRLCEVGNVPETARLSLVAPGDIALKILPEDEALGFRVGVVGGLATGALSRADLKKAALDAAPNVQGLTLRDRQSELQIVAPSALDDPAQKLVTSKWPLANGRLEMVVTTKLPMITTGDRLLLLLPFLMWIVAALLTWVLVTRLLIGPLRMLQRAVVNYEPGNEELALPQKLGPATEIQDLRDAFERAMERVEGSEREMAGALEGQRRLVREVHHRVKNNLQVVASLINIHGRTAETPPARAAYGSISRRVGALAIVHRNHFAEMEENRGISLRPCCPNWQPNSARPLPIPRAECGSNWTSKGRTRHRTSPFQSPSWSPRSSNSRCSGHPRIRWKSRFGGRAS</sequence>
<feature type="domain" description="HAMP" evidence="10">
    <location>
        <begin position="256"/>
        <end position="310"/>
    </location>
</feature>
<dbReference type="EMBL" id="CP060780">
    <property type="protein sequence ID" value="QNP43654.1"/>
    <property type="molecule type" value="Genomic_DNA"/>
</dbReference>
<protein>
    <recommendedName>
        <fullName evidence="2">histidine kinase</fullName>
        <ecNumber evidence="2">2.7.13.3</ecNumber>
    </recommendedName>
</protein>
<keyword evidence="4" id="KW-0808">Transferase</keyword>
<keyword evidence="7" id="KW-0067">ATP-binding</keyword>
<dbReference type="Gene3D" id="3.30.450.20">
    <property type="entry name" value="PAS domain"/>
    <property type="match status" value="1"/>
</dbReference>
<evidence type="ECO:0000256" key="3">
    <source>
        <dbReference type="ARBA" id="ARBA00022553"/>
    </source>
</evidence>
<keyword evidence="9" id="KW-1133">Transmembrane helix</keyword>
<proteinExistence type="predicted"/>
<reference evidence="11 12" key="1">
    <citation type="submission" date="2020-08" db="EMBL/GenBank/DDBJ databases">
        <title>Genome sequence of Sphingomonas daechungensis KACC 18115T.</title>
        <authorList>
            <person name="Hyun D.-W."/>
            <person name="Bae J.-W."/>
        </authorList>
    </citation>
    <scope>NUCLEOTIDE SEQUENCE [LARGE SCALE GENOMIC DNA]</scope>
    <source>
        <strain evidence="11 12">KACC 18115</strain>
    </source>
</reference>
<accession>A0ABX6T1C7</accession>
<dbReference type="PROSITE" id="PS50885">
    <property type="entry name" value="HAMP"/>
    <property type="match status" value="1"/>
</dbReference>
<gene>
    <name evidence="11" type="ORF">H9L15_02830</name>
</gene>
<dbReference type="InterPro" id="IPR011495">
    <property type="entry name" value="Sig_transdc_His_kin_sub2_dim/P"/>
</dbReference>
<dbReference type="EC" id="2.7.13.3" evidence="2"/>
<evidence type="ECO:0000313" key="12">
    <source>
        <dbReference type="Proteomes" id="UP000516134"/>
    </source>
</evidence>
<dbReference type="Proteomes" id="UP000516134">
    <property type="component" value="Chromosome"/>
</dbReference>
<organism evidence="11 12">
    <name type="scientific">Sphingomonas daechungensis</name>
    <dbReference type="NCBI Taxonomy" id="1176646"/>
    <lineage>
        <taxon>Bacteria</taxon>
        <taxon>Pseudomonadati</taxon>
        <taxon>Pseudomonadota</taxon>
        <taxon>Alphaproteobacteria</taxon>
        <taxon>Sphingomonadales</taxon>
        <taxon>Sphingomonadaceae</taxon>
        <taxon>Sphingomonas</taxon>
    </lineage>
</organism>
<keyword evidence="9" id="KW-0472">Membrane</keyword>
<evidence type="ECO:0000256" key="9">
    <source>
        <dbReference type="SAM" id="Phobius"/>
    </source>
</evidence>
<evidence type="ECO:0000259" key="10">
    <source>
        <dbReference type="PROSITE" id="PS50885"/>
    </source>
</evidence>
<keyword evidence="9" id="KW-0812">Transmembrane</keyword>
<feature type="transmembrane region" description="Helical" evidence="9">
    <location>
        <begin position="234"/>
        <end position="259"/>
    </location>
</feature>
<evidence type="ECO:0000256" key="6">
    <source>
        <dbReference type="ARBA" id="ARBA00022777"/>
    </source>
</evidence>
<keyword evidence="6" id="KW-0418">Kinase</keyword>
<evidence type="ECO:0000256" key="8">
    <source>
        <dbReference type="SAM" id="MobiDB-lite"/>
    </source>
</evidence>
<evidence type="ECO:0000256" key="7">
    <source>
        <dbReference type="ARBA" id="ARBA00022840"/>
    </source>
</evidence>
<keyword evidence="5" id="KW-0547">Nucleotide-binding</keyword>
<dbReference type="Pfam" id="PF07568">
    <property type="entry name" value="HisKA_2"/>
    <property type="match status" value="1"/>
</dbReference>
<dbReference type="PANTHER" id="PTHR41523:SF8">
    <property type="entry name" value="ETHYLENE RESPONSE SENSOR PROTEIN"/>
    <property type="match status" value="1"/>
</dbReference>
<dbReference type="RefSeq" id="WP_187715079.1">
    <property type="nucleotide sequence ID" value="NZ_CP060780.1"/>
</dbReference>